<protein>
    <submittedName>
        <fullName evidence="2">Uncharacterized protein</fullName>
    </submittedName>
</protein>
<name>A0A4Y7TFM5_COPMI</name>
<dbReference type="Proteomes" id="UP000298030">
    <property type="component" value="Unassembled WGS sequence"/>
</dbReference>
<gene>
    <name evidence="2" type="ORF">FA13DRAFT_1790059</name>
</gene>
<feature type="region of interest" description="Disordered" evidence="1">
    <location>
        <begin position="1"/>
        <end position="42"/>
    </location>
</feature>
<proteinExistence type="predicted"/>
<dbReference type="AlphaFoldDB" id="A0A4Y7TFM5"/>
<reference evidence="2 3" key="1">
    <citation type="journal article" date="2019" name="Nat. Ecol. Evol.">
        <title>Megaphylogeny resolves global patterns of mushroom evolution.</title>
        <authorList>
            <person name="Varga T."/>
            <person name="Krizsan K."/>
            <person name="Foldi C."/>
            <person name="Dima B."/>
            <person name="Sanchez-Garcia M."/>
            <person name="Sanchez-Ramirez S."/>
            <person name="Szollosi G.J."/>
            <person name="Szarkandi J.G."/>
            <person name="Papp V."/>
            <person name="Albert L."/>
            <person name="Andreopoulos W."/>
            <person name="Angelini C."/>
            <person name="Antonin V."/>
            <person name="Barry K.W."/>
            <person name="Bougher N.L."/>
            <person name="Buchanan P."/>
            <person name="Buyck B."/>
            <person name="Bense V."/>
            <person name="Catcheside P."/>
            <person name="Chovatia M."/>
            <person name="Cooper J."/>
            <person name="Damon W."/>
            <person name="Desjardin D."/>
            <person name="Finy P."/>
            <person name="Geml J."/>
            <person name="Haridas S."/>
            <person name="Hughes K."/>
            <person name="Justo A."/>
            <person name="Karasinski D."/>
            <person name="Kautmanova I."/>
            <person name="Kiss B."/>
            <person name="Kocsube S."/>
            <person name="Kotiranta H."/>
            <person name="LaButti K.M."/>
            <person name="Lechner B.E."/>
            <person name="Liimatainen K."/>
            <person name="Lipzen A."/>
            <person name="Lukacs Z."/>
            <person name="Mihaltcheva S."/>
            <person name="Morgado L.N."/>
            <person name="Niskanen T."/>
            <person name="Noordeloos M.E."/>
            <person name="Ohm R.A."/>
            <person name="Ortiz-Santana B."/>
            <person name="Ovrebo C."/>
            <person name="Racz N."/>
            <person name="Riley R."/>
            <person name="Savchenko A."/>
            <person name="Shiryaev A."/>
            <person name="Soop K."/>
            <person name="Spirin V."/>
            <person name="Szebenyi C."/>
            <person name="Tomsovsky M."/>
            <person name="Tulloss R.E."/>
            <person name="Uehling J."/>
            <person name="Grigoriev I.V."/>
            <person name="Vagvolgyi C."/>
            <person name="Papp T."/>
            <person name="Martin F.M."/>
            <person name="Miettinen O."/>
            <person name="Hibbett D.S."/>
            <person name="Nagy L.G."/>
        </authorList>
    </citation>
    <scope>NUCLEOTIDE SEQUENCE [LARGE SCALE GENOMIC DNA]</scope>
    <source>
        <strain evidence="2 3">FP101781</strain>
    </source>
</reference>
<sequence length="320" mass="36234">MGDVSTGERSKNPRYGTIANTPEASPGPSRCHPALTLGPRKRPNLHTDPLVHHGRHFGRVVYAFANIHALLLAGLNADEDYPPETQQERRELRVFRKLLGMIPEFEERLMSSSEEEIIAIASMLQKGAASSRSEDTKSLKGVILDWIGPLEPPLSRNVKHNRGFQHARTGFLLCPPELDWNDPEIRKQLKNKELTVSGSHWPIFVYKNEQYDPNNPWKGLFRNELLIKGFKHIFTSPSSVEEEPKATRSGNARIHGMSHVTPASLAYTFTQVRFSLSSAGVFSRTDGETDSETFYISVLELLEDPQEQDEVRPLITWWNQ</sequence>
<keyword evidence="3" id="KW-1185">Reference proteome</keyword>
<dbReference type="Pfam" id="PF20414">
    <property type="entry name" value="DUF6698"/>
    <property type="match status" value="1"/>
</dbReference>
<dbReference type="EMBL" id="QPFP01000013">
    <property type="protein sequence ID" value="TEB32985.1"/>
    <property type="molecule type" value="Genomic_DNA"/>
</dbReference>
<evidence type="ECO:0000313" key="3">
    <source>
        <dbReference type="Proteomes" id="UP000298030"/>
    </source>
</evidence>
<comment type="caution">
    <text evidence="2">The sequence shown here is derived from an EMBL/GenBank/DDBJ whole genome shotgun (WGS) entry which is preliminary data.</text>
</comment>
<accession>A0A4Y7TFM5</accession>
<dbReference type="InterPro" id="IPR046521">
    <property type="entry name" value="DUF6698"/>
</dbReference>
<feature type="compositionally biased region" description="Basic and acidic residues" evidence="1">
    <location>
        <begin position="1"/>
        <end position="11"/>
    </location>
</feature>
<evidence type="ECO:0000256" key="1">
    <source>
        <dbReference type="SAM" id="MobiDB-lite"/>
    </source>
</evidence>
<dbReference type="OrthoDB" id="2662502at2759"/>
<evidence type="ECO:0000313" key="2">
    <source>
        <dbReference type="EMBL" id="TEB32985.1"/>
    </source>
</evidence>
<organism evidence="2 3">
    <name type="scientific">Coprinellus micaceus</name>
    <name type="common">Glistening ink-cap mushroom</name>
    <name type="synonym">Coprinus micaceus</name>
    <dbReference type="NCBI Taxonomy" id="71717"/>
    <lineage>
        <taxon>Eukaryota</taxon>
        <taxon>Fungi</taxon>
        <taxon>Dikarya</taxon>
        <taxon>Basidiomycota</taxon>
        <taxon>Agaricomycotina</taxon>
        <taxon>Agaricomycetes</taxon>
        <taxon>Agaricomycetidae</taxon>
        <taxon>Agaricales</taxon>
        <taxon>Agaricineae</taxon>
        <taxon>Psathyrellaceae</taxon>
        <taxon>Coprinellus</taxon>
    </lineage>
</organism>